<dbReference type="AlphaFoldDB" id="A0A1T5FGC9"/>
<sequence>MQIEFRTIGDIFTRRFKAENPRYALLISHGIGAHSGIYNKFGHHHGGRGAEVWAYDAPGHGLSTNTRPRGQFDFPEWVDACIAVAEHIKRETGLKVITVGSSLGVAAAYSALHSDAIAGAVLMGSAVVPGGPAMPKTHPWRAPEVAAVAKSLGRTLRFDIMRAIDFEKDYGFPGAADQRRFDHLNLESYDFASLVSMFAYDPVIPPEANVKPILYTYGADDEMTPVALVEQAAKAIAGPVRWELIPGGKHQLMLFNTEVFSDLVEDWVAPILQD</sequence>
<dbReference type="Proteomes" id="UP000190044">
    <property type="component" value="Unassembled WGS sequence"/>
</dbReference>
<dbReference type="PANTHER" id="PTHR11614">
    <property type="entry name" value="PHOSPHOLIPASE-RELATED"/>
    <property type="match status" value="1"/>
</dbReference>
<organism evidence="2 3">
    <name type="scientific">Sphingopyxis flava</name>
    <dbReference type="NCBI Taxonomy" id="1507287"/>
    <lineage>
        <taxon>Bacteria</taxon>
        <taxon>Pseudomonadati</taxon>
        <taxon>Pseudomonadota</taxon>
        <taxon>Alphaproteobacteria</taxon>
        <taxon>Sphingomonadales</taxon>
        <taxon>Sphingomonadaceae</taxon>
        <taxon>Sphingopyxis</taxon>
    </lineage>
</organism>
<keyword evidence="3" id="KW-1185">Reference proteome</keyword>
<dbReference type="Pfam" id="PF12146">
    <property type="entry name" value="Hydrolase_4"/>
    <property type="match status" value="1"/>
</dbReference>
<evidence type="ECO:0000313" key="2">
    <source>
        <dbReference type="EMBL" id="SKB95254.1"/>
    </source>
</evidence>
<dbReference type="InterPro" id="IPR029058">
    <property type="entry name" value="AB_hydrolase_fold"/>
</dbReference>
<dbReference type="GO" id="GO:0016787">
    <property type="term" value="F:hydrolase activity"/>
    <property type="evidence" value="ECO:0007669"/>
    <property type="project" value="UniProtKB-KW"/>
</dbReference>
<dbReference type="RefSeq" id="WP_079639958.1">
    <property type="nucleotide sequence ID" value="NZ_FUYP01000035.1"/>
</dbReference>
<dbReference type="OrthoDB" id="9798884at2"/>
<name>A0A1T5FGC9_9SPHN</name>
<protein>
    <submittedName>
        <fullName evidence="2">Lysophospholipase, alpha-beta hydrolase superfamily</fullName>
    </submittedName>
</protein>
<evidence type="ECO:0000259" key="1">
    <source>
        <dbReference type="Pfam" id="PF12146"/>
    </source>
</evidence>
<gene>
    <name evidence="2" type="ORF">SAMN06295937_103510</name>
</gene>
<keyword evidence="2" id="KW-0378">Hydrolase</keyword>
<evidence type="ECO:0000313" key="3">
    <source>
        <dbReference type="Proteomes" id="UP000190044"/>
    </source>
</evidence>
<dbReference type="InterPro" id="IPR022742">
    <property type="entry name" value="Hydrolase_4"/>
</dbReference>
<reference evidence="3" key="1">
    <citation type="submission" date="2017-02" db="EMBL/GenBank/DDBJ databases">
        <authorList>
            <person name="Varghese N."/>
            <person name="Submissions S."/>
        </authorList>
    </citation>
    <scope>NUCLEOTIDE SEQUENCE [LARGE SCALE GENOMIC DNA]</scope>
    <source>
        <strain evidence="3">R11H</strain>
    </source>
</reference>
<dbReference type="EMBL" id="FUYP01000035">
    <property type="protein sequence ID" value="SKB95254.1"/>
    <property type="molecule type" value="Genomic_DNA"/>
</dbReference>
<dbReference type="Gene3D" id="3.40.50.1820">
    <property type="entry name" value="alpha/beta hydrolase"/>
    <property type="match status" value="1"/>
</dbReference>
<dbReference type="InterPro" id="IPR051044">
    <property type="entry name" value="MAG_DAG_Lipase"/>
</dbReference>
<proteinExistence type="predicted"/>
<feature type="domain" description="Serine aminopeptidase S33" evidence="1">
    <location>
        <begin position="20"/>
        <end position="253"/>
    </location>
</feature>
<accession>A0A1T5FGC9</accession>
<dbReference type="SUPFAM" id="SSF53474">
    <property type="entry name" value="alpha/beta-Hydrolases"/>
    <property type="match status" value="1"/>
</dbReference>